<dbReference type="Proteomes" id="UP000649573">
    <property type="component" value="Unassembled WGS sequence"/>
</dbReference>
<evidence type="ECO:0000259" key="3">
    <source>
        <dbReference type="PROSITE" id="PS51186"/>
    </source>
</evidence>
<protein>
    <recommendedName>
        <fullName evidence="3">N-acetyltransferase domain-containing protein</fullName>
    </recommendedName>
</protein>
<keyword evidence="1" id="KW-0808">Transferase</keyword>
<sequence>MNLTDLLVHEMVVDWGPNRRVVASRQGETVFECVVRPAGGLWYVTECLPQRDDPAIADHLGRVLAYLKEQGIGDVVVVHPEFWDVGGTDCGRIVPMWLRLDAEMIASFERVLPVGHKVEPFSEDVPGEPHDRRVFAELTQNQYGPLIPEASLRIVADGVPRGAIAVTEDRGVPLVGHLVVEPAARGGGLGRTLLVRSMLGLAEAGYVDCRLNVMAENFAARRLYRSIGFVQDRATLRASRVTS</sequence>
<evidence type="ECO:0000256" key="2">
    <source>
        <dbReference type="ARBA" id="ARBA00023315"/>
    </source>
</evidence>
<dbReference type="RefSeq" id="WP_189251455.1">
    <property type="nucleotide sequence ID" value="NZ_BMRE01000001.1"/>
</dbReference>
<evidence type="ECO:0000313" key="4">
    <source>
        <dbReference type="EMBL" id="GGU13123.1"/>
    </source>
</evidence>
<accession>A0ABQ2U8W4</accession>
<dbReference type="PANTHER" id="PTHR43420:SF44">
    <property type="entry name" value="ACETYLTRANSFERASE YPEA"/>
    <property type="match status" value="1"/>
</dbReference>
<keyword evidence="2" id="KW-0012">Acyltransferase</keyword>
<dbReference type="PANTHER" id="PTHR43420">
    <property type="entry name" value="ACETYLTRANSFERASE"/>
    <property type="match status" value="1"/>
</dbReference>
<comment type="caution">
    <text evidence="4">The sequence shown here is derived from an EMBL/GenBank/DDBJ whole genome shotgun (WGS) entry which is preliminary data.</text>
</comment>
<dbReference type="InterPro" id="IPR050680">
    <property type="entry name" value="YpeA/RimI_acetyltransf"/>
</dbReference>
<dbReference type="EMBL" id="BMRE01000001">
    <property type="protein sequence ID" value="GGU13123.1"/>
    <property type="molecule type" value="Genomic_DNA"/>
</dbReference>
<feature type="domain" description="N-acetyltransferase" evidence="3">
    <location>
        <begin position="96"/>
        <end position="243"/>
    </location>
</feature>
<proteinExistence type="predicted"/>
<gene>
    <name evidence="4" type="ORF">GCM10010178_00330</name>
</gene>
<dbReference type="Gene3D" id="3.40.630.30">
    <property type="match status" value="1"/>
</dbReference>
<dbReference type="SUPFAM" id="SSF55729">
    <property type="entry name" value="Acyl-CoA N-acyltransferases (Nat)"/>
    <property type="match status" value="1"/>
</dbReference>
<organism evidence="4 5">
    <name type="scientific">Lentzea flava</name>
    <dbReference type="NCBI Taxonomy" id="103732"/>
    <lineage>
        <taxon>Bacteria</taxon>
        <taxon>Bacillati</taxon>
        <taxon>Actinomycetota</taxon>
        <taxon>Actinomycetes</taxon>
        <taxon>Pseudonocardiales</taxon>
        <taxon>Pseudonocardiaceae</taxon>
        <taxon>Lentzea</taxon>
    </lineage>
</organism>
<evidence type="ECO:0000313" key="5">
    <source>
        <dbReference type="Proteomes" id="UP000649573"/>
    </source>
</evidence>
<name>A0ABQ2U8W4_9PSEU</name>
<dbReference type="Pfam" id="PF13508">
    <property type="entry name" value="Acetyltransf_7"/>
    <property type="match status" value="1"/>
</dbReference>
<dbReference type="PROSITE" id="PS51186">
    <property type="entry name" value="GNAT"/>
    <property type="match status" value="1"/>
</dbReference>
<reference evidence="5" key="1">
    <citation type="journal article" date="2019" name="Int. J. Syst. Evol. Microbiol.">
        <title>The Global Catalogue of Microorganisms (GCM) 10K type strain sequencing project: providing services to taxonomists for standard genome sequencing and annotation.</title>
        <authorList>
            <consortium name="The Broad Institute Genomics Platform"/>
            <consortium name="The Broad Institute Genome Sequencing Center for Infectious Disease"/>
            <person name="Wu L."/>
            <person name="Ma J."/>
        </authorList>
    </citation>
    <scope>NUCLEOTIDE SEQUENCE [LARGE SCALE GENOMIC DNA]</scope>
    <source>
        <strain evidence="5">JCM 3296</strain>
    </source>
</reference>
<dbReference type="InterPro" id="IPR016181">
    <property type="entry name" value="Acyl_CoA_acyltransferase"/>
</dbReference>
<evidence type="ECO:0000256" key="1">
    <source>
        <dbReference type="ARBA" id="ARBA00022679"/>
    </source>
</evidence>
<dbReference type="InterPro" id="IPR000182">
    <property type="entry name" value="GNAT_dom"/>
</dbReference>
<keyword evidence="5" id="KW-1185">Reference proteome</keyword>